<name>A0ABZ2LET7_9BACT</name>
<sequence>MNVRLYRAKGPERLAFVSVLPASSGTGMLVQVAKGPNRAALLDTRVYGPLSRAEIPAVVERELEALRAQGFRKSGLFDLLTALESKRRRVRALAVVRLGWLREPSAVEPLLALAAKANEELPVVIDALGEIGDVRALSVVRAAAEKKLLSRRRSGVEALRKLGDPSALADAKNRALERLPSSVQVALAAADATAGSLVDAVRGVPLKQRGVAIDTLYELDTPSTVAAVRTLLEGEAIGAPHLWRYAKSVLKRAMLRHDFETFGALMHRIEIAARGAGGTVATVKSGFDGEMKEMRIFGASTTQYVRRAGWRYLRRLAQHRPELYVVAAAEALIPYSPQDQEVPVGLYGGYSASYLLNRILFGASARHTVDGRTLRTRIKKANLVNAKAGIREEAHPTLWDLHPEGYVRLLSAARLPLVHAFAVAAIQRAHREALERASHADVAAMLAAPYEPTVDLALTELRRRFDPAHPDVDLLRALLGHARPQARELGLEWLSTTTSHWTASARVVLSFLESADAAVRAAVVAHVLAALAAPAGATPETRRALAEGLLHVLAQPEAESGAHDAHAQIAHVLVDDIAAMAPIDLLLGLLADGAPAAQGVAALALASRADAEAVLGRERLTLMAVDAHAAVRRAAHAILGRNTDALTADPSPLYALLDSEWLDARSFAAGLLRTTLDVESLSLDALVGLCDAHHVDVQRLGTELVERRMDTLSADDLIERLAQHPHRNMRKFTLRLVTEKLKPGFIRLAALEEFFRTVLLDVMPDRPTKRAAIAFLAARGLADEHQAEIALRLLGELARSRTRDDFERTVVAMTHIKIAFPRVDGGIELAAEGHAP</sequence>
<dbReference type="RefSeq" id="WP_394839082.1">
    <property type="nucleotide sequence ID" value="NZ_CP089929.1"/>
</dbReference>
<dbReference type="Proteomes" id="UP001374803">
    <property type="component" value="Chromosome"/>
</dbReference>
<dbReference type="EMBL" id="CP089983">
    <property type="protein sequence ID" value="WXB09409.1"/>
    <property type="molecule type" value="Genomic_DNA"/>
</dbReference>
<dbReference type="Gene3D" id="1.25.10.10">
    <property type="entry name" value="Leucine-rich Repeat Variant"/>
    <property type="match status" value="1"/>
</dbReference>
<protein>
    <recommendedName>
        <fullName evidence="3">HEAT repeat domain-containing protein</fullName>
    </recommendedName>
</protein>
<dbReference type="InterPro" id="IPR011989">
    <property type="entry name" value="ARM-like"/>
</dbReference>
<proteinExistence type="predicted"/>
<accession>A0ABZ2LET7</accession>
<dbReference type="SUPFAM" id="SSF48371">
    <property type="entry name" value="ARM repeat"/>
    <property type="match status" value="1"/>
</dbReference>
<organism evidence="1 2">
    <name type="scientific">Pendulispora rubella</name>
    <dbReference type="NCBI Taxonomy" id="2741070"/>
    <lineage>
        <taxon>Bacteria</taxon>
        <taxon>Pseudomonadati</taxon>
        <taxon>Myxococcota</taxon>
        <taxon>Myxococcia</taxon>
        <taxon>Myxococcales</taxon>
        <taxon>Sorangiineae</taxon>
        <taxon>Pendulisporaceae</taxon>
        <taxon>Pendulispora</taxon>
    </lineage>
</organism>
<reference evidence="1" key="1">
    <citation type="submission" date="2021-12" db="EMBL/GenBank/DDBJ databases">
        <title>Discovery of the Pendulisporaceae a myxobacterial family with distinct sporulation behavior and unique specialized metabolism.</title>
        <authorList>
            <person name="Garcia R."/>
            <person name="Popoff A."/>
            <person name="Bader C.D."/>
            <person name="Loehr J."/>
            <person name="Walesch S."/>
            <person name="Walt C."/>
            <person name="Boldt J."/>
            <person name="Bunk B."/>
            <person name="Haeckl F.J.F.P.J."/>
            <person name="Gunesch A.P."/>
            <person name="Birkelbach J."/>
            <person name="Nuebel U."/>
            <person name="Pietschmann T."/>
            <person name="Bach T."/>
            <person name="Mueller R."/>
        </authorList>
    </citation>
    <scope>NUCLEOTIDE SEQUENCE</scope>
    <source>
        <strain evidence="1">MSr11367</strain>
    </source>
</reference>
<dbReference type="InterPro" id="IPR016024">
    <property type="entry name" value="ARM-type_fold"/>
</dbReference>
<evidence type="ECO:0000313" key="2">
    <source>
        <dbReference type="Proteomes" id="UP001374803"/>
    </source>
</evidence>
<evidence type="ECO:0000313" key="1">
    <source>
        <dbReference type="EMBL" id="WXB09409.1"/>
    </source>
</evidence>
<gene>
    <name evidence="1" type="ORF">LVJ94_19525</name>
</gene>
<keyword evidence="2" id="KW-1185">Reference proteome</keyword>
<evidence type="ECO:0008006" key="3">
    <source>
        <dbReference type="Google" id="ProtNLM"/>
    </source>
</evidence>